<dbReference type="AlphaFoldDB" id="A0A443Q9Y6"/>
<keyword evidence="5" id="KW-0548">Nucleotidyltransferase</keyword>
<dbReference type="InterPro" id="IPR014724">
    <property type="entry name" value="RNA_pol_RPB2_OB-fold"/>
</dbReference>
<keyword evidence="3" id="KW-0240">DNA-directed RNA polymerase</keyword>
<reference evidence="8 9" key="1">
    <citation type="journal article" date="2018" name="Gigascience">
        <title>Genomes of trombidid mites reveal novel predicted allergens and laterally-transferred genes associated with secondary metabolism.</title>
        <authorList>
            <person name="Dong X."/>
            <person name="Chaisiri K."/>
            <person name="Xia D."/>
            <person name="Armstrong S.D."/>
            <person name="Fang Y."/>
            <person name="Donnelly M.J."/>
            <person name="Kadowaki T."/>
            <person name="McGarry J.W."/>
            <person name="Darby A.C."/>
            <person name="Makepeace B.L."/>
        </authorList>
    </citation>
    <scope>NUCLEOTIDE SEQUENCE [LARGE SCALE GENOMIC DNA]</scope>
    <source>
        <strain evidence="8">UoL-WK</strain>
    </source>
</reference>
<accession>A0A443Q9Y6</accession>
<dbReference type="Pfam" id="PF00562">
    <property type="entry name" value="RNA_pol_Rpb2_6"/>
    <property type="match status" value="1"/>
</dbReference>
<evidence type="ECO:0000259" key="7">
    <source>
        <dbReference type="Pfam" id="PF00562"/>
    </source>
</evidence>
<dbReference type="InterPro" id="IPR007120">
    <property type="entry name" value="DNA-dir_RNAP_su2_dom"/>
</dbReference>
<dbReference type="STRING" id="1965070.A0A443Q9Y6"/>
<evidence type="ECO:0000256" key="2">
    <source>
        <dbReference type="ARBA" id="ARBA00012418"/>
    </source>
</evidence>
<dbReference type="Gene3D" id="2.40.50.150">
    <property type="match status" value="1"/>
</dbReference>
<comment type="caution">
    <text evidence="8">The sequence shown here is derived from an EMBL/GenBank/DDBJ whole genome shotgun (WGS) entry which is preliminary data.</text>
</comment>
<dbReference type="PANTHER" id="PTHR20856">
    <property type="entry name" value="DNA-DIRECTED RNA POLYMERASE I SUBUNIT 2"/>
    <property type="match status" value="1"/>
</dbReference>
<organism evidence="8 9">
    <name type="scientific">Dinothrombium tinctorium</name>
    <dbReference type="NCBI Taxonomy" id="1965070"/>
    <lineage>
        <taxon>Eukaryota</taxon>
        <taxon>Metazoa</taxon>
        <taxon>Ecdysozoa</taxon>
        <taxon>Arthropoda</taxon>
        <taxon>Chelicerata</taxon>
        <taxon>Arachnida</taxon>
        <taxon>Acari</taxon>
        <taxon>Acariformes</taxon>
        <taxon>Trombidiformes</taxon>
        <taxon>Prostigmata</taxon>
        <taxon>Anystina</taxon>
        <taxon>Parasitengona</taxon>
        <taxon>Trombidioidea</taxon>
        <taxon>Trombidiidae</taxon>
        <taxon>Dinothrombium</taxon>
    </lineage>
</organism>
<gene>
    <name evidence="8" type="ORF">B4U79_16972</name>
</gene>
<keyword evidence="6" id="KW-0804">Transcription</keyword>
<evidence type="ECO:0000313" key="8">
    <source>
        <dbReference type="EMBL" id="RWR99787.1"/>
    </source>
</evidence>
<dbReference type="EC" id="2.7.7.6" evidence="2"/>
<evidence type="ECO:0000256" key="4">
    <source>
        <dbReference type="ARBA" id="ARBA00022679"/>
    </source>
</evidence>
<feature type="non-terminal residue" evidence="8">
    <location>
        <position position="1"/>
    </location>
</feature>
<dbReference type="OrthoDB" id="10248617at2759"/>
<dbReference type="GO" id="GO:0003899">
    <property type="term" value="F:DNA-directed RNA polymerase activity"/>
    <property type="evidence" value="ECO:0007669"/>
    <property type="project" value="UniProtKB-EC"/>
</dbReference>
<keyword evidence="4" id="KW-0808">Transferase</keyword>
<dbReference type="GO" id="GO:0003677">
    <property type="term" value="F:DNA binding"/>
    <property type="evidence" value="ECO:0007669"/>
    <property type="project" value="InterPro"/>
</dbReference>
<proteinExistence type="inferred from homology"/>
<keyword evidence="9" id="KW-1185">Reference proteome</keyword>
<sequence>NITDAVSKSSKYKFSNPSCSSMYNQDLGIFDKSWLSAIKSDVETSKGFLKIPSRYSNPAANSPILLMSSILSLVKLMKSEVRTHTHQALVTSSLPYMCKLSTSDNKNAGTHLEFLHGIQFSGRLVSDFTSYHIEKILKEFNSKLLKENFHIERECSNNNENLILYTHEYKKIELPSRETVRFDILITKILDSFGIVFPLDVYFNRLHKVGVISIFDCSPLCEKFNYTPLTRHWLLQEYHQYWKQKLSAEIDGNVPIFGVTANLLRFANHSATAKLTAGVFGVKHALSFPISCKVNNFSSQYQALIYPQNHLVKYMLHPFQLAVVCVASLSSCGVEDGLIVSKKARDLGFGMTISQVPTLSLNLTSFSCEKIEIIFFNENNARENDYKKIFSFDKKDLEDPEFYAEITINRKKIKNKFVLCDILGVENLMSFSLNLSAVHIGSSARIFYDNAYDLEEEKENMLSVSVEKAFLFRKKSEIVLNFVLSSTKLLDLGDKFSTTDGQKATVVNVMPVEDMPFFSSKNERIPTTPDIVINISSNKRQTLGLNIGGAVNMLKLEYPDEIDMSLFSGDKSVRHINLLQYLLKLCLEKKIIATEKIFDGTTGKLFADSSGKAIRGDIYLIPFLRYEQQGNKVASFTKGESVQRTLHGGFVVKSRGKKGGLKIGQADQFVLISEGSIPSLMKQNQLKSEPILDSDRYTGMITQSACAAMKTYDMLDYDVKIF</sequence>
<dbReference type="EMBL" id="NCKU01013553">
    <property type="protein sequence ID" value="RWR99787.1"/>
    <property type="molecule type" value="Genomic_DNA"/>
</dbReference>
<dbReference type="InterPro" id="IPR015712">
    <property type="entry name" value="DNA-dir_RNA_pol_su2"/>
</dbReference>
<feature type="domain" description="DNA-directed RNA polymerase subunit 2 hybrid-binding" evidence="7">
    <location>
        <begin position="320"/>
        <end position="607"/>
    </location>
</feature>
<dbReference type="GO" id="GO:0032549">
    <property type="term" value="F:ribonucleoside binding"/>
    <property type="evidence" value="ECO:0007669"/>
    <property type="project" value="InterPro"/>
</dbReference>
<evidence type="ECO:0000256" key="6">
    <source>
        <dbReference type="ARBA" id="ARBA00023163"/>
    </source>
</evidence>
<dbReference type="Gene3D" id="2.40.270.10">
    <property type="entry name" value="DNA-directed RNA polymerase, subunit 2, domain 6"/>
    <property type="match status" value="1"/>
</dbReference>
<dbReference type="GO" id="GO:0000428">
    <property type="term" value="C:DNA-directed RNA polymerase complex"/>
    <property type="evidence" value="ECO:0007669"/>
    <property type="project" value="UniProtKB-KW"/>
</dbReference>
<name>A0A443Q9Y6_9ACAR</name>
<protein>
    <recommendedName>
        <fullName evidence="2">DNA-directed RNA polymerase</fullName>
        <ecNumber evidence="2">2.7.7.6</ecNumber>
    </recommendedName>
</protein>
<evidence type="ECO:0000256" key="3">
    <source>
        <dbReference type="ARBA" id="ARBA00022478"/>
    </source>
</evidence>
<evidence type="ECO:0000313" key="9">
    <source>
        <dbReference type="Proteomes" id="UP000285301"/>
    </source>
</evidence>
<evidence type="ECO:0000256" key="5">
    <source>
        <dbReference type="ARBA" id="ARBA00022695"/>
    </source>
</evidence>
<evidence type="ECO:0000256" key="1">
    <source>
        <dbReference type="ARBA" id="ARBA00006835"/>
    </source>
</evidence>
<dbReference type="InterPro" id="IPR037033">
    <property type="entry name" value="DNA-dir_RNAP_su2_hyb_sf"/>
</dbReference>
<dbReference type="SUPFAM" id="SSF64484">
    <property type="entry name" value="beta and beta-prime subunits of DNA dependent RNA-polymerase"/>
    <property type="match status" value="1"/>
</dbReference>
<comment type="similarity">
    <text evidence="1">Belongs to the RNA polymerase beta chain family.</text>
</comment>
<dbReference type="GO" id="GO:0006351">
    <property type="term" value="P:DNA-templated transcription"/>
    <property type="evidence" value="ECO:0007669"/>
    <property type="project" value="InterPro"/>
</dbReference>
<dbReference type="Proteomes" id="UP000285301">
    <property type="component" value="Unassembled WGS sequence"/>
</dbReference>